<evidence type="ECO:0000313" key="3">
    <source>
        <dbReference type="Proteomes" id="UP000528286"/>
    </source>
</evidence>
<sequence>MVSVSSPTNAMTFDLYVQGRKTLDARDLLSSREIGFFPPQIQNIVADVLTADERLQKEFKQNYKALEAEYGKPKDKADEVALNAGALFATIVTNREKFPPEPFTILVDIGGGKTKKLEIKDASMYAGITFKRQQAERLEKYIDDVQAKAAQEALDNSHTVTPAMGALGNLLSIITMQKAKAEGEGETAAGAAGPDKAGAAGADTPAPNGPDLKEEQKTLVDFVRDFADTVRRAYQEA</sequence>
<gene>
    <name evidence="2" type="ORF">GGR23_003083</name>
</gene>
<dbReference type="RefSeq" id="WP_183367163.1">
    <property type="nucleotide sequence ID" value="NZ_JACIEZ010000006.1"/>
</dbReference>
<dbReference type="AlphaFoldDB" id="A0A7W6NLX0"/>
<dbReference type="EMBL" id="JACIEZ010000006">
    <property type="protein sequence ID" value="MBB4065875.1"/>
    <property type="molecule type" value="Genomic_DNA"/>
</dbReference>
<dbReference type="Proteomes" id="UP000528286">
    <property type="component" value="Unassembled WGS sequence"/>
</dbReference>
<protein>
    <submittedName>
        <fullName evidence="2">Uncharacterized protein</fullName>
    </submittedName>
</protein>
<evidence type="ECO:0000256" key="1">
    <source>
        <dbReference type="SAM" id="MobiDB-lite"/>
    </source>
</evidence>
<feature type="compositionally biased region" description="Low complexity" evidence="1">
    <location>
        <begin position="186"/>
        <end position="210"/>
    </location>
</feature>
<keyword evidence="3" id="KW-1185">Reference proteome</keyword>
<proteinExistence type="predicted"/>
<name>A0A7W6NLX0_9HYPH</name>
<reference evidence="2 3" key="1">
    <citation type="submission" date="2020-08" db="EMBL/GenBank/DDBJ databases">
        <title>Genomic Encyclopedia of Type Strains, Phase IV (KMG-IV): sequencing the most valuable type-strain genomes for metagenomic binning, comparative biology and taxonomic classification.</title>
        <authorList>
            <person name="Goeker M."/>
        </authorList>
    </citation>
    <scope>NUCLEOTIDE SEQUENCE [LARGE SCALE GENOMIC DNA]</scope>
    <source>
        <strain evidence="2 3">DSM 29853</strain>
    </source>
</reference>
<feature type="region of interest" description="Disordered" evidence="1">
    <location>
        <begin position="184"/>
        <end position="217"/>
    </location>
</feature>
<evidence type="ECO:0000313" key="2">
    <source>
        <dbReference type="EMBL" id="MBB4065875.1"/>
    </source>
</evidence>
<comment type="caution">
    <text evidence="2">The sequence shown here is derived from an EMBL/GenBank/DDBJ whole genome shotgun (WGS) entry which is preliminary data.</text>
</comment>
<organism evidence="2 3">
    <name type="scientific">Gellertiella hungarica</name>
    <dbReference type="NCBI Taxonomy" id="1572859"/>
    <lineage>
        <taxon>Bacteria</taxon>
        <taxon>Pseudomonadati</taxon>
        <taxon>Pseudomonadota</taxon>
        <taxon>Alphaproteobacteria</taxon>
        <taxon>Hyphomicrobiales</taxon>
        <taxon>Rhizobiaceae</taxon>
        <taxon>Gellertiella</taxon>
    </lineage>
</organism>
<accession>A0A7W6NLX0</accession>